<name>A0ABD1G0M8_SALDI</name>
<keyword evidence="2" id="KW-0378">Hydrolase</keyword>
<reference evidence="3 4" key="1">
    <citation type="submission" date="2024-06" db="EMBL/GenBank/DDBJ databases">
        <title>A chromosome level genome sequence of Diviner's sage (Salvia divinorum).</title>
        <authorList>
            <person name="Ford S.A."/>
            <person name="Ro D.-K."/>
            <person name="Ness R.W."/>
            <person name="Phillips M.A."/>
        </authorList>
    </citation>
    <scope>NUCLEOTIDE SEQUENCE [LARGE SCALE GENOMIC DNA]</scope>
    <source>
        <strain evidence="3">SAF-2024a</strain>
        <tissue evidence="3">Leaf</tissue>
    </source>
</reference>
<comment type="similarity">
    <text evidence="1">Belongs to the 4-hydroxybenzoyl-CoA thioesterase family.</text>
</comment>
<gene>
    <name evidence="3" type="ORF">AAHA92_30144</name>
</gene>
<dbReference type="CDD" id="cd00586">
    <property type="entry name" value="4HBT"/>
    <property type="match status" value="1"/>
</dbReference>
<sequence length="187" mass="21940">MLHTSLAHITTQTPAGLAVVSRRWWPSLVRSCRQPLWRPAAAVNAKLNDSGKGMNWFFELEQEVREYELNQFGVVNNAVYFNFCEYGTFKLLDEIGFDPHIKLAVYEVTIKFISPLKRKEKYLLKLRIRDYSITRLYFEYQIVKLTNHELVMKTASTVVLLNERMRPSQIPPSMIIKYNHLINSNTR</sequence>
<evidence type="ECO:0000256" key="1">
    <source>
        <dbReference type="ARBA" id="ARBA00005953"/>
    </source>
</evidence>
<dbReference type="InterPro" id="IPR050563">
    <property type="entry name" value="4-hydroxybenzoyl-CoA_TE"/>
</dbReference>
<protein>
    <submittedName>
        <fullName evidence="3">Acyl-acyl carrier protein thioesterase ATL3, chloroplastic-like</fullName>
    </submittedName>
</protein>
<dbReference type="Gene3D" id="3.10.129.10">
    <property type="entry name" value="Hotdog Thioesterase"/>
    <property type="match status" value="1"/>
</dbReference>
<dbReference type="SUPFAM" id="SSF54637">
    <property type="entry name" value="Thioesterase/thiol ester dehydrase-isomerase"/>
    <property type="match status" value="1"/>
</dbReference>
<dbReference type="EMBL" id="JBEAFC010000011">
    <property type="protein sequence ID" value="KAL1537655.1"/>
    <property type="molecule type" value="Genomic_DNA"/>
</dbReference>
<proteinExistence type="inferred from homology"/>
<evidence type="ECO:0000313" key="3">
    <source>
        <dbReference type="EMBL" id="KAL1537655.1"/>
    </source>
</evidence>
<comment type="caution">
    <text evidence="3">The sequence shown here is derived from an EMBL/GenBank/DDBJ whole genome shotgun (WGS) entry which is preliminary data.</text>
</comment>
<keyword evidence="4" id="KW-1185">Reference proteome</keyword>
<dbReference type="PANTHER" id="PTHR31793:SF27">
    <property type="entry name" value="NOVEL THIOESTERASE SUPERFAMILY DOMAIN AND SAPOSIN A-TYPE DOMAIN CONTAINING PROTEIN (0610012H03RIK)"/>
    <property type="match status" value="1"/>
</dbReference>
<dbReference type="Proteomes" id="UP001567538">
    <property type="component" value="Unassembled WGS sequence"/>
</dbReference>
<organism evidence="3 4">
    <name type="scientific">Salvia divinorum</name>
    <name type="common">Maria pastora</name>
    <name type="synonym">Diviner's sage</name>
    <dbReference type="NCBI Taxonomy" id="28513"/>
    <lineage>
        <taxon>Eukaryota</taxon>
        <taxon>Viridiplantae</taxon>
        <taxon>Streptophyta</taxon>
        <taxon>Embryophyta</taxon>
        <taxon>Tracheophyta</taxon>
        <taxon>Spermatophyta</taxon>
        <taxon>Magnoliopsida</taxon>
        <taxon>eudicotyledons</taxon>
        <taxon>Gunneridae</taxon>
        <taxon>Pentapetalae</taxon>
        <taxon>asterids</taxon>
        <taxon>lamiids</taxon>
        <taxon>Lamiales</taxon>
        <taxon>Lamiaceae</taxon>
        <taxon>Nepetoideae</taxon>
        <taxon>Mentheae</taxon>
        <taxon>Salviinae</taxon>
        <taxon>Salvia</taxon>
        <taxon>Salvia subgen. Calosphace</taxon>
    </lineage>
</organism>
<dbReference type="Pfam" id="PF13279">
    <property type="entry name" value="4HBT_2"/>
    <property type="match status" value="1"/>
</dbReference>
<dbReference type="AlphaFoldDB" id="A0ABD1G0M8"/>
<accession>A0ABD1G0M8</accession>
<evidence type="ECO:0000256" key="2">
    <source>
        <dbReference type="ARBA" id="ARBA00022801"/>
    </source>
</evidence>
<evidence type="ECO:0000313" key="4">
    <source>
        <dbReference type="Proteomes" id="UP001567538"/>
    </source>
</evidence>
<dbReference type="GO" id="GO:0016787">
    <property type="term" value="F:hydrolase activity"/>
    <property type="evidence" value="ECO:0007669"/>
    <property type="project" value="UniProtKB-KW"/>
</dbReference>
<dbReference type="InterPro" id="IPR029069">
    <property type="entry name" value="HotDog_dom_sf"/>
</dbReference>
<dbReference type="PANTHER" id="PTHR31793">
    <property type="entry name" value="4-HYDROXYBENZOYL-COA THIOESTERASE FAMILY MEMBER"/>
    <property type="match status" value="1"/>
</dbReference>